<dbReference type="InterPro" id="IPR002509">
    <property type="entry name" value="NODB_dom"/>
</dbReference>
<dbReference type="Proteomes" id="UP001595778">
    <property type="component" value="Unassembled WGS sequence"/>
</dbReference>
<feature type="domain" description="NodB homology" evidence="4">
    <location>
        <begin position="46"/>
        <end position="278"/>
    </location>
</feature>
<evidence type="ECO:0000259" key="4">
    <source>
        <dbReference type="PROSITE" id="PS51677"/>
    </source>
</evidence>
<dbReference type="PANTHER" id="PTHR34216">
    <property type="match status" value="1"/>
</dbReference>
<dbReference type="Gene3D" id="2.60.120.260">
    <property type="entry name" value="Galactose-binding domain-like"/>
    <property type="match status" value="2"/>
</dbReference>
<dbReference type="InterPro" id="IPR051398">
    <property type="entry name" value="Polysacch_Deacetylase"/>
</dbReference>
<evidence type="ECO:0000256" key="1">
    <source>
        <dbReference type="ARBA" id="ARBA00004613"/>
    </source>
</evidence>
<gene>
    <name evidence="5" type="ORF">ACFO0G_03250</name>
</gene>
<keyword evidence="2 3" id="KW-0732">Signal</keyword>
<name>A0ABV8WE66_9MICC</name>
<protein>
    <submittedName>
        <fullName evidence="5">Polysaccharide deacetylase family protein</fullName>
    </submittedName>
</protein>
<dbReference type="RefSeq" id="WP_376976403.1">
    <property type="nucleotide sequence ID" value="NZ_JBHSDQ010000001.1"/>
</dbReference>
<comment type="subcellular location">
    <subcellularLocation>
        <location evidence="1">Secreted</location>
    </subcellularLocation>
</comment>
<dbReference type="SUPFAM" id="SSF88713">
    <property type="entry name" value="Glycoside hydrolase/deacetylase"/>
    <property type="match status" value="1"/>
</dbReference>
<evidence type="ECO:0000256" key="3">
    <source>
        <dbReference type="SAM" id="SignalP"/>
    </source>
</evidence>
<organism evidence="5 6">
    <name type="scientific">Arthrobacter sedimenti</name>
    <dbReference type="NCBI Taxonomy" id="2694931"/>
    <lineage>
        <taxon>Bacteria</taxon>
        <taxon>Bacillati</taxon>
        <taxon>Actinomycetota</taxon>
        <taxon>Actinomycetes</taxon>
        <taxon>Micrococcales</taxon>
        <taxon>Micrococcaceae</taxon>
        <taxon>Arthrobacter</taxon>
    </lineage>
</organism>
<evidence type="ECO:0000256" key="2">
    <source>
        <dbReference type="ARBA" id="ARBA00022729"/>
    </source>
</evidence>
<accession>A0ABV8WE66</accession>
<dbReference type="Pfam" id="PF01522">
    <property type="entry name" value="Polysacc_deac_1"/>
    <property type="match status" value="1"/>
</dbReference>
<comment type="caution">
    <text evidence="5">The sequence shown here is derived from an EMBL/GenBank/DDBJ whole genome shotgun (WGS) entry which is preliminary data.</text>
</comment>
<dbReference type="InterPro" id="IPR011330">
    <property type="entry name" value="Glyco_hydro/deAcase_b/a-brl"/>
</dbReference>
<dbReference type="CDD" id="cd10970">
    <property type="entry name" value="CE4_DAC_u1_6s"/>
    <property type="match status" value="1"/>
</dbReference>
<dbReference type="EMBL" id="JBHSDQ010000001">
    <property type="protein sequence ID" value="MFC4395093.1"/>
    <property type="molecule type" value="Genomic_DNA"/>
</dbReference>
<reference evidence="6" key="1">
    <citation type="journal article" date="2019" name="Int. J. Syst. Evol. Microbiol.">
        <title>The Global Catalogue of Microorganisms (GCM) 10K type strain sequencing project: providing services to taxonomists for standard genome sequencing and annotation.</title>
        <authorList>
            <consortium name="The Broad Institute Genomics Platform"/>
            <consortium name="The Broad Institute Genome Sequencing Center for Infectious Disease"/>
            <person name="Wu L."/>
            <person name="Ma J."/>
        </authorList>
    </citation>
    <scope>NUCLEOTIDE SEQUENCE [LARGE SCALE GENOMIC DNA]</scope>
    <source>
        <strain evidence="6">PJ61</strain>
    </source>
</reference>
<feature type="chain" id="PRO_5047342498" evidence="3">
    <location>
        <begin position="38"/>
        <end position="595"/>
    </location>
</feature>
<dbReference type="PROSITE" id="PS51677">
    <property type="entry name" value="NODB"/>
    <property type="match status" value="1"/>
</dbReference>
<dbReference type="PANTHER" id="PTHR34216:SF3">
    <property type="entry name" value="POLY-BETA-1,6-N-ACETYL-D-GLUCOSAMINE N-DEACETYLASE"/>
    <property type="match status" value="1"/>
</dbReference>
<feature type="signal peptide" evidence="3">
    <location>
        <begin position="1"/>
        <end position="37"/>
    </location>
</feature>
<dbReference type="Gene3D" id="3.20.20.370">
    <property type="entry name" value="Glycoside hydrolase/deacetylase"/>
    <property type="match status" value="1"/>
</dbReference>
<keyword evidence="6" id="KW-1185">Reference proteome</keyword>
<proteinExistence type="predicted"/>
<evidence type="ECO:0000313" key="5">
    <source>
        <dbReference type="EMBL" id="MFC4395093.1"/>
    </source>
</evidence>
<sequence length="595" mass="62930">MIRSRSSLARHRAKLLTIGAAVWAIAAALLSPAAANAAVDNPAPTPLVSFTFDDGMQNALTQAAPTLKKYGLTGTSYIITNCVGMTTVPNNCRANTDVPYMTWDQITQLQNTYGWEIGSHTVDHQCLVSVGNDCQATKLTAAQVDAELANSRAALAAHGFTATALATPYGDYDMSTLAQIAKYYSSMRGFADVGNNIWPLGDLLLHNTPVQEVTTPVATLKAKVDEAIANKTWAIFTFHDIRPSPSKTPDDYQYGTAELDQLAAYVQTKVAAGQIRNVNVSKGLVNGSPNLLPNPTFNNGIADGWRTDAPAAVTADSGNHGSYPDPAKSVKLVSGSAAGHLFSPKVPVSAANSYLYKAYLNVASISSGEVGFYVDEYNAAGQWISGQFRKRENSRWVESMNFTYTPSSTSVASASLQVYVTGTGITAYLDNMQMMALGAAAPPTQSPNLVANGTFDAGIGSGWRTDSASTILADGGNHGSPANPVNSVKMAATTANRHLFSPQVAVAAGSYRIASYLNITARISGEMGFYIDEYNSAGQWISGQWKLGVSAGGVTNVDLTYSPSSTAVAKASLQVIVQGNSGLQAYFDDVRWTKS</sequence>
<evidence type="ECO:0000313" key="6">
    <source>
        <dbReference type="Proteomes" id="UP001595778"/>
    </source>
</evidence>